<feature type="transmembrane region" description="Helical" evidence="1">
    <location>
        <begin position="6"/>
        <end position="33"/>
    </location>
</feature>
<keyword evidence="3" id="KW-1185">Reference proteome</keyword>
<reference evidence="2 3" key="1">
    <citation type="submission" date="2014-03" db="EMBL/GenBank/DDBJ databases">
        <title>Draft genome of the hookworm Oesophagostomum dentatum.</title>
        <authorList>
            <person name="Mitreva M."/>
        </authorList>
    </citation>
    <scope>NUCLEOTIDE SEQUENCE [LARGE SCALE GENOMIC DNA]</scope>
    <source>
        <strain evidence="2 3">OD-Hann</strain>
    </source>
</reference>
<dbReference type="OrthoDB" id="5871210at2759"/>
<sequence>MGPDTFAWMFDCFRLGLIVIPSILLFVITILLIRTIKTSDSQKLRFVLASTEIKGEPQRESTQAR</sequence>
<gene>
    <name evidence="2" type="ORF">OESDEN_19106</name>
</gene>
<evidence type="ECO:0000313" key="2">
    <source>
        <dbReference type="EMBL" id="KHJ81208.1"/>
    </source>
</evidence>
<dbReference type="AlphaFoldDB" id="A0A0B1S7E4"/>
<dbReference type="EMBL" id="KN592578">
    <property type="protein sequence ID" value="KHJ81208.1"/>
    <property type="molecule type" value="Genomic_DNA"/>
</dbReference>
<name>A0A0B1S7E4_OESDE</name>
<accession>A0A0B1S7E4</accession>
<keyword evidence="1" id="KW-0812">Transmembrane</keyword>
<organism evidence="2 3">
    <name type="scientific">Oesophagostomum dentatum</name>
    <name type="common">Nodular worm</name>
    <dbReference type="NCBI Taxonomy" id="61180"/>
    <lineage>
        <taxon>Eukaryota</taxon>
        <taxon>Metazoa</taxon>
        <taxon>Ecdysozoa</taxon>
        <taxon>Nematoda</taxon>
        <taxon>Chromadorea</taxon>
        <taxon>Rhabditida</taxon>
        <taxon>Rhabditina</taxon>
        <taxon>Rhabditomorpha</taxon>
        <taxon>Strongyloidea</taxon>
        <taxon>Strongylidae</taxon>
        <taxon>Oesophagostomum</taxon>
    </lineage>
</organism>
<dbReference type="Proteomes" id="UP000053660">
    <property type="component" value="Unassembled WGS sequence"/>
</dbReference>
<keyword evidence="1" id="KW-0472">Membrane</keyword>
<proteinExistence type="predicted"/>
<keyword evidence="1" id="KW-1133">Transmembrane helix</keyword>
<evidence type="ECO:0000256" key="1">
    <source>
        <dbReference type="SAM" id="Phobius"/>
    </source>
</evidence>
<evidence type="ECO:0000313" key="3">
    <source>
        <dbReference type="Proteomes" id="UP000053660"/>
    </source>
</evidence>
<protein>
    <submittedName>
        <fullName evidence="2">Uncharacterized protein</fullName>
    </submittedName>
</protein>